<gene>
    <name evidence="1" type="ORF">B0I18_104342</name>
</gene>
<reference evidence="1 2" key="1">
    <citation type="submission" date="2018-03" db="EMBL/GenBank/DDBJ databases">
        <title>Genomic Encyclopedia of Type Strains, Phase III (KMG-III): the genomes of soil and plant-associated and newly described type strains.</title>
        <authorList>
            <person name="Whitman W."/>
        </authorList>
    </citation>
    <scope>NUCLEOTIDE SEQUENCE [LARGE SCALE GENOMIC DNA]</scope>
    <source>
        <strain evidence="1 2">CGMCC 1.12700</strain>
    </source>
</reference>
<organism evidence="1 2">
    <name type="scientific">Taibaiella chishuiensis</name>
    <dbReference type="NCBI Taxonomy" id="1434707"/>
    <lineage>
        <taxon>Bacteria</taxon>
        <taxon>Pseudomonadati</taxon>
        <taxon>Bacteroidota</taxon>
        <taxon>Chitinophagia</taxon>
        <taxon>Chitinophagales</taxon>
        <taxon>Chitinophagaceae</taxon>
        <taxon>Taibaiella</taxon>
    </lineage>
</organism>
<dbReference type="EMBL" id="PYGD01000004">
    <property type="protein sequence ID" value="PSK92243.1"/>
    <property type="molecule type" value="Genomic_DNA"/>
</dbReference>
<sequence length="37" mass="4213">MRYLRTGLTLEQTEQAVRATVPKIKKQGRPMGATLLR</sequence>
<proteinExistence type="predicted"/>
<evidence type="ECO:0000313" key="2">
    <source>
        <dbReference type="Proteomes" id="UP000240572"/>
    </source>
</evidence>
<name>A0A2P8D4V0_9BACT</name>
<keyword evidence="2" id="KW-1185">Reference proteome</keyword>
<comment type="caution">
    <text evidence="1">The sequence shown here is derived from an EMBL/GenBank/DDBJ whole genome shotgun (WGS) entry which is preliminary data.</text>
</comment>
<evidence type="ECO:0000313" key="1">
    <source>
        <dbReference type="EMBL" id="PSK92243.1"/>
    </source>
</evidence>
<dbReference type="AlphaFoldDB" id="A0A2P8D4V0"/>
<accession>A0A2P8D4V0</accession>
<dbReference type="Proteomes" id="UP000240572">
    <property type="component" value="Unassembled WGS sequence"/>
</dbReference>
<protein>
    <submittedName>
        <fullName evidence="1">Uncharacterized protein</fullName>
    </submittedName>
</protein>